<evidence type="ECO:0000259" key="6">
    <source>
        <dbReference type="PROSITE" id="PS51319"/>
    </source>
</evidence>
<dbReference type="Gene3D" id="1.20.930.10">
    <property type="entry name" value="Conserved domain common to transcription factors TFIIS, elongin A, CRSP70"/>
    <property type="match status" value="1"/>
</dbReference>
<dbReference type="Pfam" id="PF08711">
    <property type="entry name" value="Med26"/>
    <property type="match status" value="1"/>
</dbReference>
<dbReference type="CDD" id="cd00183">
    <property type="entry name" value="TFIIS_I"/>
    <property type="match status" value="1"/>
</dbReference>
<comment type="caution">
    <text evidence="7">The sequence shown here is derived from an EMBL/GenBank/DDBJ whole genome shotgun (WGS) entry which is preliminary data.</text>
</comment>
<proteinExistence type="predicted"/>
<dbReference type="PANTHER" id="PTHR46554">
    <property type="entry name" value="MEDIATOR OF RNA POLYMERASE II TRANSCRIPTION SUBUNIT 26A-RELATED"/>
    <property type="match status" value="1"/>
</dbReference>
<evidence type="ECO:0000256" key="5">
    <source>
        <dbReference type="SAM" id="MobiDB-lite"/>
    </source>
</evidence>
<protein>
    <submittedName>
        <fullName evidence="7">Mediator of RNA polymerase II transcription subunit 26b</fullName>
    </submittedName>
</protein>
<feature type="coiled-coil region" evidence="4">
    <location>
        <begin position="391"/>
        <end position="418"/>
    </location>
</feature>
<name>A0A371EGZ9_MUCPR</name>
<keyword evidence="2 3" id="KW-0539">Nucleus</keyword>
<evidence type="ECO:0000256" key="4">
    <source>
        <dbReference type="SAM" id="Coils"/>
    </source>
</evidence>
<accession>A0A371EGZ9</accession>
<sequence>MNKESLDYWRNYFGAANSDIFGIIDHAIMVAASDCPKEFRLRRDGIAERLFSCRLSQCLGCERVELAVPVDNDGGEGGGGCKSGFDGDGTKFEFEAGASKESKVNSTRNDPGEMNMNQVSNYSYGDAEALTDEIEEESQYAEEVFRIKDVLLNFEDESDSVLFDSLRRLQLMELTVDLLKATEIGKAVNPLRKHASKDICQLARTLIDGWKEMVDEWVKATTAITGSEGTPDSVNPSVVDDEEGLPSPPMDEGALFAAPTGSMELSQFFDGMDDDGNPHHSGGFIKNHEHGRIPSLNSQNIAKRKPQASNEANIIAKDSKSQQAKKNETAVRQNKPVNADSGPGRPPNSTMQKKGNIELKIHQNIVKNAIPKNPHVGQLDKFKGSDNSAVHVKLEATKRKLQERYQQVENAKRQRTVQVMELHDLPKQGSGHRNPHVKPGNHKRQWGHEALEFSSEDHALGV</sequence>
<feature type="region of interest" description="Disordered" evidence="5">
    <location>
        <begin position="224"/>
        <end position="256"/>
    </location>
</feature>
<comment type="subcellular location">
    <subcellularLocation>
        <location evidence="1 3">Nucleus</location>
    </subcellularLocation>
</comment>
<dbReference type="InterPro" id="IPR017923">
    <property type="entry name" value="TFIIS_N"/>
</dbReference>
<feature type="compositionally biased region" description="Polar residues" evidence="5">
    <location>
        <begin position="295"/>
        <end position="312"/>
    </location>
</feature>
<feature type="compositionally biased region" description="Basic residues" evidence="5">
    <location>
        <begin position="433"/>
        <end position="445"/>
    </location>
</feature>
<evidence type="ECO:0000256" key="2">
    <source>
        <dbReference type="ARBA" id="ARBA00023242"/>
    </source>
</evidence>
<feature type="region of interest" description="Disordered" evidence="5">
    <location>
        <begin position="426"/>
        <end position="462"/>
    </location>
</feature>
<evidence type="ECO:0000313" key="8">
    <source>
        <dbReference type="Proteomes" id="UP000257109"/>
    </source>
</evidence>
<feature type="compositionally biased region" description="Basic and acidic residues" evidence="5">
    <location>
        <begin position="446"/>
        <end position="462"/>
    </location>
</feature>
<dbReference type="InterPro" id="IPR003617">
    <property type="entry name" value="TFIIS/CRSP70_N_sub"/>
</dbReference>
<evidence type="ECO:0000313" key="7">
    <source>
        <dbReference type="EMBL" id="RDX65333.1"/>
    </source>
</evidence>
<feature type="non-terminal residue" evidence="7">
    <location>
        <position position="1"/>
    </location>
</feature>
<dbReference type="OrthoDB" id="44867at2759"/>
<evidence type="ECO:0000256" key="1">
    <source>
        <dbReference type="ARBA" id="ARBA00004123"/>
    </source>
</evidence>
<dbReference type="Proteomes" id="UP000257109">
    <property type="component" value="Unassembled WGS sequence"/>
</dbReference>
<dbReference type="GO" id="GO:0005634">
    <property type="term" value="C:nucleus"/>
    <property type="evidence" value="ECO:0007669"/>
    <property type="project" value="UniProtKB-SubCell"/>
</dbReference>
<keyword evidence="8" id="KW-1185">Reference proteome</keyword>
<reference evidence="7" key="1">
    <citation type="submission" date="2018-05" db="EMBL/GenBank/DDBJ databases">
        <title>Draft genome of Mucuna pruriens seed.</title>
        <authorList>
            <person name="Nnadi N.E."/>
            <person name="Vos R."/>
            <person name="Hasami M.H."/>
            <person name="Devisetty U.K."/>
            <person name="Aguiy J.C."/>
        </authorList>
    </citation>
    <scope>NUCLEOTIDE SEQUENCE [LARGE SCALE GENOMIC DNA]</scope>
    <source>
        <strain evidence="7">JCA_2017</strain>
    </source>
</reference>
<feature type="domain" description="TFIIS N-terminal" evidence="6">
    <location>
        <begin position="142"/>
        <end position="217"/>
    </location>
</feature>
<dbReference type="EMBL" id="QJKJ01013961">
    <property type="protein sequence ID" value="RDX65333.1"/>
    <property type="molecule type" value="Genomic_DNA"/>
</dbReference>
<gene>
    <name evidence="7" type="primary">MED26B</name>
    <name evidence="7" type="ORF">CR513_56018</name>
</gene>
<dbReference type="PROSITE" id="PS51319">
    <property type="entry name" value="TFIIS_N"/>
    <property type="match status" value="1"/>
</dbReference>
<feature type="compositionally biased region" description="Polar residues" evidence="5">
    <location>
        <begin position="224"/>
        <end position="236"/>
    </location>
</feature>
<feature type="compositionally biased region" description="Basic and acidic residues" evidence="5">
    <location>
        <begin position="317"/>
        <end position="329"/>
    </location>
</feature>
<dbReference type="SMART" id="SM00509">
    <property type="entry name" value="TFS2N"/>
    <property type="match status" value="1"/>
</dbReference>
<dbReference type="InterPro" id="IPR035441">
    <property type="entry name" value="TFIIS/LEDGF_dom_sf"/>
</dbReference>
<dbReference type="PANTHER" id="PTHR46554:SF2">
    <property type="entry name" value="TFIIS N-TERMINAL DOMAIN-CONTAINING PROTEIN"/>
    <property type="match status" value="1"/>
</dbReference>
<dbReference type="AlphaFoldDB" id="A0A371EGZ9"/>
<keyword evidence="4" id="KW-0175">Coiled coil</keyword>
<dbReference type="SUPFAM" id="SSF47676">
    <property type="entry name" value="Conserved domain common to transcription factors TFIIS, elongin A, CRSP70"/>
    <property type="match status" value="1"/>
</dbReference>
<organism evidence="7 8">
    <name type="scientific">Mucuna pruriens</name>
    <name type="common">Velvet bean</name>
    <name type="synonym">Dolichos pruriens</name>
    <dbReference type="NCBI Taxonomy" id="157652"/>
    <lineage>
        <taxon>Eukaryota</taxon>
        <taxon>Viridiplantae</taxon>
        <taxon>Streptophyta</taxon>
        <taxon>Embryophyta</taxon>
        <taxon>Tracheophyta</taxon>
        <taxon>Spermatophyta</taxon>
        <taxon>Magnoliopsida</taxon>
        <taxon>eudicotyledons</taxon>
        <taxon>Gunneridae</taxon>
        <taxon>Pentapetalae</taxon>
        <taxon>rosids</taxon>
        <taxon>fabids</taxon>
        <taxon>Fabales</taxon>
        <taxon>Fabaceae</taxon>
        <taxon>Papilionoideae</taxon>
        <taxon>50 kb inversion clade</taxon>
        <taxon>NPAAA clade</taxon>
        <taxon>indigoferoid/millettioid clade</taxon>
        <taxon>Phaseoleae</taxon>
        <taxon>Mucuna</taxon>
    </lineage>
</organism>
<feature type="region of interest" description="Disordered" evidence="5">
    <location>
        <begin position="269"/>
        <end position="352"/>
    </location>
</feature>
<evidence type="ECO:0000256" key="3">
    <source>
        <dbReference type="PROSITE-ProRule" id="PRU00649"/>
    </source>
</evidence>